<proteinExistence type="predicted"/>
<feature type="region of interest" description="Disordered" evidence="1">
    <location>
        <begin position="183"/>
        <end position="207"/>
    </location>
</feature>
<dbReference type="EMBL" id="JAACJM010000056">
    <property type="protein sequence ID" value="KAF5355531.1"/>
    <property type="molecule type" value="Genomic_DNA"/>
</dbReference>
<feature type="region of interest" description="Disordered" evidence="1">
    <location>
        <begin position="1"/>
        <end position="37"/>
    </location>
</feature>
<organism evidence="2 3">
    <name type="scientific">Tetrapyrgos nigripes</name>
    <dbReference type="NCBI Taxonomy" id="182062"/>
    <lineage>
        <taxon>Eukaryota</taxon>
        <taxon>Fungi</taxon>
        <taxon>Dikarya</taxon>
        <taxon>Basidiomycota</taxon>
        <taxon>Agaricomycotina</taxon>
        <taxon>Agaricomycetes</taxon>
        <taxon>Agaricomycetidae</taxon>
        <taxon>Agaricales</taxon>
        <taxon>Marasmiineae</taxon>
        <taxon>Marasmiaceae</taxon>
        <taxon>Tetrapyrgos</taxon>
    </lineage>
</organism>
<gene>
    <name evidence="2" type="ORF">D9758_006365</name>
</gene>
<protein>
    <submittedName>
        <fullName evidence="2">Uncharacterized protein</fullName>
    </submittedName>
</protein>
<feature type="region of interest" description="Disordered" evidence="1">
    <location>
        <begin position="68"/>
        <end position="90"/>
    </location>
</feature>
<dbReference type="Proteomes" id="UP000559256">
    <property type="component" value="Unassembled WGS sequence"/>
</dbReference>
<evidence type="ECO:0000313" key="2">
    <source>
        <dbReference type="EMBL" id="KAF5355531.1"/>
    </source>
</evidence>
<evidence type="ECO:0000313" key="3">
    <source>
        <dbReference type="Proteomes" id="UP000559256"/>
    </source>
</evidence>
<comment type="caution">
    <text evidence="2">The sequence shown here is derived from an EMBL/GenBank/DDBJ whole genome shotgun (WGS) entry which is preliminary data.</text>
</comment>
<name>A0A8H5DA82_9AGAR</name>
<feature type="compositionally biased region" description="Polar residues" evidence="1">
    <location>
        <begin position="70"/>
        <end position="84"/>
    </location>
</feature>
<reference evidence="2 3" key="1">
    <citation type="journal article" date="2020" name="ISME J.">
        <title>Uncovering the hidden diversity of litter-decomposition mechanisms in mushroom-forming fungi.</title>
        <authorList>
            <person name="Floudas D."/>
            <person name="Bentzer J."/>
            <person name="Ahren D."/>
            <person name="Johansson T."/>
            <person name="Persson P."/>
            <person name="Tunlid A."/>
        </authorList>
    </citation>
    <scope>NUCLEOTIDE SEQUENCE [LARGE SCALE GENOMIC DNA]</scope>
    <source>
        <strain evidence="2 3">CBS 291.85</strain>
    </source>
</reference>
<keyword evidence="3" id="KW-1185">Reference proteome</keyword>
<evidence type="ECO:0000256" key="1">
    <source>
        <dbReference type="SAM" id="MobiDB-lite"/>
    </source>
</evidence>
<dbReference type="AlphaFoldDB" id="A0A8H5DA82"/>
<accession>A0A8H5DA82</accession>
<sequence>MSGKQDQNHHRRPTQKPNVYSNPGRGPGGANVDPNQILDQMFGPLGVLHHIFGQNGALEQMMDFSCRHATGTTPTGQQNKQPQGERNAGNMGHNHFPIPIQKLLNELQQIKPEANYPQYKQKLRKKSVLIVQSITSLPKPFFTATIGMPPNIVDDFLNHAEQMIRRAEKGKGADFLKRAEQIHRQAEKGKSSSKGDDFLKYASAREG</sequence>